<dbReference type="Gene3D" id="1.10.510.10">
    <property type="entry name" value="Transferase(Phosphotransferase) domain 1"/>
    <property type="match status" value="1"/>
</dbReference>
<evidence type="ECO:0000256" key="9">
    <source>
        <dbReference type="SAM" id="MobiDB-lite"/>
    </source>
</evidence>
<evidence type="ECO:0000256" key="4">
    <source>
        <dbReference type="ARBA" id="ARBA00022741"/>
    </source>
</evidence>
<dbReference type="GO" id="GO:0000245">
    <property type="term" value="P:spliceosomal complex assembly"/>
    <property type="evidence" value="ECO:0007669"/>
    <property type="project" value="TreeGrafter"/>
</dbReference>
<keyword evidence="11" id="KW-1185">Reference proteome</keyword>
<evidence type="ECO:0000256" key="8">
    <source>
        <dbReference type="ARBA" id="ARBA00048679"/>
    </source>
</evidence>
<dbReference type="GO" id="GO:0005634">
    <property type="term" value="C:nucleus"/>
    <property type="evidence" value="ECO:0007669"/>
    <property type="project" value="TreeGrafter"/>
</dbReference>
<dbReference type="OrthoDB" id="2649at2759"/>
<evidence type="ECO:0000256" key="5">
    <source>
        <dbReference type="ARBA" id="ARBA00022777"/>
    </source>
</evidence>
<keyword evidence="3" id="KW-0808">Transferase</keyword>
<dbReference type="HOGENOM" id="CLU_1563263_0_0_1"/>
<protein>
    <recommendedName>
        <fullName evidence="1">non-specific serine/threonine protein kinase</fullName>
        <ecNumber evidence="1">2.7.11.1</ecNumber>
    </recommendedName>
</protein>
<evidence type="ECO:0000256" key="1">
    <source>
        <dbReference type="ARBA" id="ARBA00012513"/>
    </source>
</evidence>
<keyword evidence="2" id="KW-0723">Serine/threonine-protein kinase</keyword>
<reference evidence="10 11" key="1">
    <citation type="journal article" date="2014" name="BMC Genomics">
        <title>Genome and secretome analysis of the hemibiotrophic fungal pathogen, Moniliophthora roreri, which causes frosty pod rot disease of cacao: mechanisms of the biotrophic and necrotrophic phases.</title>
        <authorList>
            <person name="Meinhardt L.W."/>
            <person name="Costa G.G.L."/>
            <person name="Thomazella D.P.T."/>
            <person name="Teixeira P.J.P.L."/>
            <person name="Carazzolle M.F."/>
            <person name="Schuster S.C."/>
            <person name="Carlson J.E."/>
            <person name="Guiltinan M.J."/>
            <person name="Mieczkowski P."/>
            <person name="Farmer A."/>
            <person name="Ramaraj T."/>
            <person name="Crozier J."/>
            <person name="Davis R.E."/>
            <person name="Shao J."/>
            <person name="Melnick R.L."/>
            <person name="Pereira G.A.G."/>
            <person name="Bailey B.A."/>
        </authorList>
    </citation>
    <scope>NUCLEOTIDE SEQUENCE [LARGE SCALE GENOMIC DNA]</scope>
    <source>
        <strain evidence="10 11">MCA 2997</strain>
    </source>
</reference>
<accession>V2X1J0</accession>
<comment type="caution">
    <text evidence="10">The sequence shown here is derived from an EMBL/GenBank/DDBJ whole genome shotgun (WGS) entry which is preliminary data.</text>
</comment>
<evidence type="ECO:0000256" key="2">
    <source>
        <dbReference type="ARBA" id="ARBA00022527"/>
    </source>
</evidence>
<evidence type="ECO:0000313" key="10">
    <source>
        <dbReference type="EMBL" id="ESK86626.1"/>
    </source>
</evidence>
<organism evidence="10 11">
    <name type="scientific">Moniliophthora roreri (strain MCA 2997)</name>
    <name type="common">Cocoa frosty pod rot fungus</name>
    <name type="synonym">Crinipellis roreri</name>
    <dbReference type="NCBI Taxonomy" id="1381753"/>
    <lineage>
        <taxon>Eukaryota</taxon>
        <taxon>Fungi</taxon>
        <taxon>Dikarya</taxon>
        <taxon>Basidiomycota</taxon>
        <taxon>Agaricomycotina</taxon>
        <taxon>Agaricomycetes</taxon>
        <taxon>Agaricomycetidae</taxon>
        <taxon>Agaricales</taxon>
        <taxon>Marasmiineae</taxon>
        <taxon>Marasmiaceae</taxon>
        <taxon>Moniliophthora</taxon>
    </lineage>
</organism>
<dbReference type="KEGG" id="mrr:Moror_9730"/>
<feature type="compositionally biased region" description="Polar residues" evidence="9">
    <location>
        <begin position="44"/>
        <end position="59"/>
    </location>
</feature>
<keyword evidence="6" id="KW-0067">ATP-binding</keyword>
<dbReference type="GO" id="GO:0005737">
    <property type="term" value="C:cytoplasm"/>
    <property type="evidence" value="ECO:0007669"/>
    <property type="project" value="TreeGrafter"/>
</dbReference>
<dbReference type="SUPFAM" id="SSF56112">
    <property type="entry name" value="Protein kinase-like (PK-like)"/>
    <property type="match status" value="1"/>
</dbReference>
<dbReference type="GO" id="GO:0004674">
    <property type="term" value="F:protein serine/threonine kinase activity"/>
    <property type="evidence" value="ECO:0007669"/>
    <property type="project" value="UniProtKB-KW"/>
</dbReference>
<dbReference type="Proteomes" id="UP000017559">
    <property type="component" value="Unassembled WGS sequence"/>
</dbReference>
<dbReference type="GO" id="GO:0005524">
    <property type="term" value="F:ATP binding"/>
    <property type="evidence" value="ECO:0007669"/>
    <property type="project" value="UniProtKB-KW"/>
</dbReference>
<gene>
    <name evidence="10" type="ORF">Moror_9730</name>
</gene>
<sequence>MSKITKEKKPAERKESEGLAGMEDTVSNVSLTEGSGISFDAKSKSTAPNPNSAGPSLLSQKARKVVQKEVLLPIQAEETIAINIKIADLGNATWVDHHFTDDTQTRQYRYPEVILGSKWGPAMDTYMEFSLRGGDYLFDPASGQKYSKDDDHVAQIIELVYLIDQASDGTS</sequence>
<feature type="compositionally biased region" description="Basic and acidic residues" evidence="9">
    <location>
        <begin position="1"/>
        <end position="17"/>
    </location>
</feature>
<evidence type="ECO:0000256" key="7">
    <source>
        <dbReference type="ARBA" id="ARBA00047899"/>
    </source>
</evidence>
<evidence type="ECO:0000256" key="3">
    <source>
        <dbReference type="ARBA" id="ARBA00022679"/>
    </source>
</evidence>
<dbReference type="InterPro" id="IPR011009">
    <property type="entry name" value="Kinase-like_dom_sf"/>
</dbReference>
<keyword evidence="5 10" id="KW-0418">Kinase</keyword>
<dbReference type="InterPro" id="IPR051334">
    <property type="entry name" value="SRPK"/>
</dbReference>
<dbReference type="AlphaFoldDB" id="V2X1J0"/>
<comment type="catalytic activity">
    <reaction evidence="8">
        <text>L-seryl-[protein] + ATP = O-phospho-L-seryl-[protein] + ADP + H(+)</text>
        <dbReference type="Rhea" id="RHEA:17989"/>
        <dbReference type="Rhea" id="RHEA-COMP:9863"/>
        <dbReference type="Rhea" id="RHEA-COMP:11604"/>
        <dbReference type="ChEBI" id="CHEBI:15378"/>
        <dbReference type="ChEBI" id="CHEBI:29999"/>
        <dbReference type="ChEBI" id="CHEBI:30616"/>
        <dbReference type="ChEBI" id="CHEBI:83421"/>
        <dbReference type="ChEBI" id="CHEBI:456216"/>
        <dbReference type="EC" id="2.7.11.1"/>
    </reaction>
</comment>
<dbReference type="PANTHER" id="PTHR47634:SF9">
    <property type="entry name" value="PROTEIN KINASE DOMAIN-CONTAINING PROTEIN-RELATED"/>
    <property type="match status" value="1"/>
</dbReference>
<keyword evidence="4" id="KW-0547">Nucleotide-binding</keyword>
<dbReference type="GO" id="GO:0050684">
    <property type="term" value="P:regulation of mRNA processing"/>
    <property type="evidence" value="ECO:0007669"/>
    <property type="project" value="TreeGrafter"/>
</dbReference>
<dbReference type="EC" id="2.7.11.1" evidence="1"/>
<dbReference type="PANTHER" id="PTHR47634">
    <property type="entry name" value="PROTEIN KINASE DOMAIN-CONTAINING PROTEIN-RELATED"/>
    <property type="match status" value="1"/>
</dbReference>
<evidence type="ECO:0000313" key="11">
    <source>
        <dbReference type="Proteomes" id="UP000017559"/>
    </source>
</evidence>
<feature type="region of interest" description="Disordered" evidence="9">
    <location>
        <begin position="1"/>
        <end position="60"/>
    </location>
</feature>
<dbReference type="EMBL" id="AWSO01000912">
    <property type="protein sequence ID" value="ESK86626.1"/>
    <property type="molecule type" value="Genomic_DNA"/>
</dbReference>
<comment type="catalytic activity">
    <reaction evidence="7">
        <text>L-threonyl-[protein] + ATP = O-phospho-L-threonyl-[protein] + ADP + H(+)</text>
        <dbReference type="Rhea" id="RHEA:46608"/>
        <dbReference type="Rhea" id="RHEA-COMP:11060"/>
        <dbReference type="Rhea" id="RHEA-COMP:11605"/>
        <dbReference type="ChEBI" id="CHEBI:15378"/>
        <dbReference type="ChEBI" id="CHEBI:30013"/>
        <dbReference type="ChEBI" id="CHEBI:30616"/>
        <dbReference type="ChEBI" id="CHEBI:61977"/>
        <dbReference type="ChEBI" id="CHEBI:456216"/>
        <dbReference type="EC" id="2.7.11.1"/>
    </reaction>
</comment>
<proteinExistence type="predicted"/>
<name>V2X1J0_MONRO</name>
<dbReference type="STRING" id="1381753.V2X1J0"/>
<evidence type="ECO:0000256" key="6">
    <source>
        <dbReference type="ARBA" id="ARBA00022840"/>
    </source>
</evidence>
<feature type="compositionally biased region" description="Polar residues" evidence="9">
    <location>
        <begin position="25"/>
        <end position="35"/>
    </location>
</feature>